<name>A0A0V0GXD9_SOLCH</name>
<organism evidence="2">
    <name type="scientific">Solanum chacoense</name>
    <name type="common">Chaco potato</name>
    <dbReference type="NCBI Taxonomy" id="4108"/>
    <lineage>
        <taxon>Eukaryota</taxon>
        <taxon>Viridiplantae</taxon>
        <taxon>Streptophyta</taxon>
        <taxon>Embryophyta</taxon>
        <taxon>Tracheophyta</taxon>
        <taxon>Spermatophyta</taxon>
        <taxon>Magnoliopsida</taxon>
        <taxon>eudicotyledons</taxon>
        <taxon>Gunneridae</taxon>
        <taxon>Pentapetalae</taxon>
        <taxon>asterids</taxon>
        <taxon>lamiids</taxon>
        <taxon>Solanales</taxon>
        <taxon>Solanaceae</taxon>
        <taxon>Solanoideae</taxon>
        <taxon>Solaneae</taxon>
        <taxon>Solanum</taxon>
    </lineage>
</organism>
<evidence type="ECO:0000313" key="2">
    <source>
        <dbReference type="EMBL" id="JAP12621.1"/>
    </source>
</evidence>
<dbReference type="AlphaFoldDB" id="A0A0V0GXD9"/>
<protein>
    <submittedName>
        <fullName evidence="2">Putative ovule protein</fullName>
    </submittedName>
</protein>
<reference evidence="2" key="1">
    <citation type="submission" date="2015-12" db="EMBL/GenBank/DDBJ databases">
        <title>Gene expression during late stages of embryo sac development: a critical building block for successful pollen-pistil interactions.</title>
        <authorList>
            <person name="Liu Y."/>
            <person name="Joly V."/>
            <person name="Sabar M."/>
            <person name="Matton D.P."/>
        </authorList>
    </citation>
    <scope>NUCLEOTIDE SEQUENCE</scope>
</reference>
<feature type="region of interest" description="Disordered" evidence="1">
    <location>
        <begin position="1"/>
        <end position="23"/>
    </location>
</feature>
<feature type="region of interest" description="Disordered" evidence="1">
    <location>
        <begin position="57"/>
        <end position="94"/>
    </location>
</feature>
<accession>A0A0V0GXD9</accession>
<proteinExistence type="predicted"/>
<dbReference type="EMBL" id="GEDG01029320">
    <property type="protein sequence ID" value="JAP12621.1"/>
    <property type="molecule type" value="Transcribed_RNA"/>
</dbReference>
<evidence type="ECO:0000256" key="1">
    <source>
        <dbReference type="SAM" id="MobiDB-lite"/>
    </source>
</evidence>
<sequence length="94" mass="10891">MAAKTTRKSDGMPCQGTGRLTSNARIISSSEGNKIGKNHHRLYKATNYTHQRRFQLHQQHSMLRQKPQKKKRKKRVEGNRSPLKRYITTIQASC</sequence>
<feature type="compositionally biased region" description="Basic residues" evidence="1">
    <location>
        <begin position="66"/>
        <end position="75"/>
    </location>
</feature>